<keyword evidence="4" id="KW-0539">Nucleus</keyword>
<evidence type="ECO:0000256" key="4">
    <source>
        <dbReference type="ARBA" id="ARBA00023242"/>
    </source>
</evidence>
<dbReference type="GO" id="GO:0000794">
    <property type="term" value="C:condensed nuclear chromosome"/>
    <property type="evidence" value="ECO:0007669"/>
    <property type="project" value="TreeGrafter"/>
</dbReference>
<dbReference type="InterPro" id="IPR010776">
    <property type="entry name" value="Hop2_WH_dom"/>
</dbReference>
<dbReference type="AlphaFoldDB" id="A0A0D7AQI3"/>
<sequence length="238" mass="26563">MASKPKADVKVLKGQEAEDKVLEYVKRMNRPYGAVDVSANLKGAVSKPNTQKILVALAEKGELVQKTYGKTSFFVANQDKIETLPAEKIAALEVVLKEVQEETKSVSQELKMSTQELTKLKAQPTDAELKTALANTNSKIAELKARLEPLHSGAVLVSADELTQIESDGIKWRVEWMRRRKIFNTFWQTITDALSPQDAGTLCEELGIELDTLEHQHLEKSGLFANAPKRPNPLKRKR</sequence>
<evidence type="ECO:0000256" key="3">
    <source>
        <dbReference type="ARBA" id="ARBA00023172"/>
    </source>
</evidence>
<comment type="similarity">
    <text evidence="2">Belongs to the HOP2 family.</text>
</comment>
<feature type="coiled-coil region" evidence="6">
    <location>
        <begin position="89"/>
        <end position="146"/>
    </location>
</feature>
<organism evidence="8 9">
    <name type="scientific">Fistulina hepatica ATCC 64428</name>
    <dbReference type="NCBI Taxonomy" id="1128425"/>
    <lineage>
        <taxon>Eukaryota</taxon>
        <taxon>Fungi</taxon>
        <taxon>Dikarya</taxon>
        <taxon>Basidiomycota</taxon>
        <taxon>Agaricomycotina</taxon>
        <taxon>Agaricomycetes</taxon>
        <taxon>Agaricomycetidae</taxon>
        <taxon>Agaricales</taxon>
        <taxon>Fistulinaceae</taxon>
        <taxon>Fistulina</taxon>
    </lineage>
</organism>
<dbReference type="InterPro" id="IPR036388">
    <property type="entry name" value="WH-like_DNA-bd_sf"/>
</dbReference>
<keyword evidence="6" id="KW-0175">Coiled coil</keyword>
<dbReference type="GO" id="GO:0007129">
    <property type="term" value="P:homologous chromosome pairing at meiosis"/>
    <property type="evidence" value="ECO:0007669"/>
    <property type="project" value="TreeGrafter"/>
</dbReference>
<reference evidence="8 9" key="1">
    <citation type="journal article" date="2015" name="Fungal Genet. Biol.">
        <title>Evolution of novel wood decay mechanisms in Agaricales revealed by the genome sequences of Fistulina hepatica and Cylindrobasidium torrendii.</title>
        <authorList>
            <person name="Floudas D."/>
            <person name="Held B.W."/>
            <person name="Riley R."/>
            <person name="Nagy L.G."/>
            <person name="Koehler G."/>
            <person name="Ransdell A.S."/>
            <person name="Younus H."/>
            <person name="Chow J."/>
            <person name="Chiniquy J."/>
            <person name="Lipzen A."/>
            <person name="Tritt A."/>
            <person name="Sun H."/>
            <person name="Haridas S."/>
            <person name="LaButti K."/>
            <person name="Ohm R.A."/>
            <person name="Kues U."/>
            <person name="Blanchette R.A."/>
            <person name="Grigoriev I.V."/>
            <person name="Minto R.E."/>
            <person name="Hibbett D.S."/>
        </authorList>
    </citation>
    <scope>NUCLEOTIDE SEQUENCE [LARGE SCALE GENOMIC DNA]</scope>
    <source>
        <strain evidence="8 9">ATCC 64428</strain>
    </source>
</reference>
<evidence type="ECO:0000313" key="8">
    <source>
        <dbReference type="EMBL" id="KIY53999.1"/>
    </source>
</evidence>
<dbReference type="Proteomes" id="UP000054144">
    <property type="component" value="Unassembled WGS sequence"/>
</dbReference>
<feature type="domain" description="Homologous-pairing protein 2 winged helix" evidence="7">
    <location>
        <begin position="16"/>
        <end position="77"/>
    </location>
</feature>
<keyword evidence="5" id="KW-0469">Meiosis</keyword>
<dbReference type="GO" id="GO:0003690">
    <property type="term" value="F:double-stranded DNA binding"/>
    <property type="evidence" value="ECO:0007669"/>
    <property type="project" value="TreeGrafter"/>
</dbReference>
<evidence type="ECO:0000256" key="2">
    <source>
        <dbReference type="ARBA" id="ARBA00007922"/>
    </source>
</evidence>
<proteinExistence type="inferred from homology"/>
<dbReference type="GO" id="GO:0120230">
    <property type="term" value="F:recombinase activator activity"/>
    <property type="evidence" value="ECO:0007669"/>
    <property type="project" value="TreeGrafter"/>
</dbReference>
<dbReference type="GO" id="GO:0000709">
    <property type="term" value="P:meiotic joint molecule formation"/>
    <property type="evidence" value="ECO:0007669"/>
    <property type="project" value="TreeGrafter"/>
</dbReference>
<protein>
    <submittedName>
        <fullName evidence="8">TBPIP-domain-containing protein</fullName>
    </submittedName>
</protein>
<dbReference type="Gene3D" id="1.10.10.10">
    <property type="entry name" value="Winged helix-like DNA-binding domain superfamily/Winged helix DNA-binding domain"/>
    <property type="match status" value="1"/>
</dbReference>
<dbReference type="Pfam" id="PF07106">
    <property type="entry name" value="WHD_TBPIP"/>
    <property type="match status" value="1"/>
</dbReference>
<accession>A0A0D7AQI3</accession>
<dbReference type="PANTHER" id="PTHR15938">
    <property type="entry name" value="TBP-1 INTERACTING PROTEIN"/>
    <property type="match status" value="1"/>
</dbReference>
<evidence type="ECO:0000256" key="6">
    <source>
        <dbReference type="SAM" id="Coils"/>
    </source>
</evidence>
<keyword evidence="3" id="KW-0233">DNA recombination</keyword>
<dbReference type="OrthoDB" id="272266at2759"/>
<dbReference type="GO" id="GO:0120231">
    <property type="term" value="C:DNA recombinase auxiliary factor complex"/>
    <property type="evidence" value="ECO:0007669"/>
    <property type="project" value="TreeGrafter"/>
</dbReference>
<keyword evidence="9" id="KW-1185">Reference proteome</keyword>
<name>A0A0D7AQI3_9AGAR</name>
<evidence type="ECO:0000256" key="1">
    <source>
        <dbReference type="ARBA" id="ARBA00004123"/>
    </source>
</evidence>
<comment type="subcellular location">
    <subcellularLocation>
        <location evidence="1">Nucleus</location>
    </subcellularLocation>
</comment>
<gene>
    <name evidence="8" type="ORF">FISHEDRAFT_32263</name>
</gene>
<dbReference type="GO" id="GO:0010774">
    <property type="term" value="P:meiotic strand invasion involved in reciprocal meiotic recombination"/>
    <property type="evidence" value="ECO:0007669"/>
    <property type="project" value="TreeGrafter"/>
</dbReference>
<evidence type="ECO:0000259" key="7">
    <source>
        <dbReference type="Pfam" id="PF07106"/>
    </source>
</evidence>
<evidence type="ECO:0000313" key="9">
    <source>
        <dbReference type="Proteomes" id="UP000054144"/>
    </source>
</evidence>
<dbReference type="PANTHER" id="PTHR15938:SF0">
    <property type="entry name" value="HOMOLOGOUS-PAIRING PROTEIN 2 HOMOLOG"/>
    <property type="match status" value="1"/>
</dbReference>
<dbReference type="EMBL" id="KN881581">
    <property type="protein sequence ID" value="KIY53999.1"/>
    <property type="molecule type" value="Genomic_DNA"/>
</dbReference>
<evidence type="ECO:0000256" key="5">
    <source>
        <dbReference type="ARBA" id="ARBA00023254"/>
    </source>
</evidence>